<feature type="non-terminal residue" evidence="2">
    <location>
        <position position="1"/>
    </location>
</feature>
<gene>
    <name evidence="2" type="ORF">PCOR1329_LOCUS72513</name>
</gene>
<sequence>EYMLLFVKMTAAERQDLAAGARRVVAPELFSLMRCCKMIREGVIISAEMRRRTLARDSPASESVVADEICEALLKKYPVSHAAACKQSCGFVQPRDCHVKRESPEEPTGAGENTQEPGGGPHGRH</sequence>
<feature type="region of interest" description="Disordered" evidence="1">
    <location>
        <begin position="96"/>
        <end position="125"/>
    </location>
</feature>
<proteinExistence type="predicted"/>
<evidence type="ECO:0000256" key="1">
    <source>
        <dbReference type="SAM" id="MobiDB-lite"/>
    </source>
</evidence>
<evidence type="ECO:0000313" key="2">
    <source>
        <dbReference type="EMBL" id="CAK0893020.1"/>
    </source>
</evidence>
<keyword evidence="3" id="KW-1185">Reference proteome</keyword>
<protein>
    <submittedName>
        <fullName evidence="2">Uncharacterized protein</fullName>
    </submittedName>
</protein>
<name>A0ABN9X187_9DINO</name>
<organism evidence="2 3">
    <name type="scientific">Prorocentrum cordatum</name>
    <dbReference type="NCBI Taxonomy" id="2364126"/>
    <lineage>
        <taxon>Eukaryota</taxon>
        <taxon>Sar</taxon>
        <taxon>Alveolata</taxon>
        <taxon>Dinophyceae</taxon>
        <taxon>Prorocentrales</taxon>
        <taxon>Prorocentraceae</taxon>
        <taxon>Prorocentrum</taxon>
    </lineage>
</organism>
<dbReference type="EMBL" id="CAUYUJ010019700">
    <property type="protein sequence ID" value="CAK0893020.1"/>
    <property type="molecule type" value="Genomic_DNA"/>
</dbReference>
<dbReference type="Proteomes" id="UP001189429">
    <property type="component" value="Unassembled WGS sequence"/>
</dbReference>
<evidence type="ECO:0000313" key="3">
    <source>
        <dbReference type="Proteomes" id="UP001189429"/>
    </source>
</evidence>
<comment type="caution">
    <text evidence="2">The sequence shown here is derived from an EMBL/GenBank/DDBJ whole genome shotgun (WGS) entry which is preliminary data.</text>
</comment>
<reference evidence="2" key="1">
    <citation type="submission" date="2023-10" db="EMBL/GenBank/DDBJ databases">
        <authorList>
            <person name="Chen Y."/>
            <person name="Shah S."/>
            <person name="Dougan E. K."/>
            <person name="Thang M."/>
            <person name="Chan C."/>
        </authorList>
    </citation>
    <scope>NUCLEOTIDE SEQUENCE [LARGE SCALE GENOMIC DNA]</scope>
</reference>
<accession>A0ABN9X187</accession>